<accession>A0A257LTS8</accession>
<evidence type="ECO:0000256" key="1">
    <source>
        <dbReference type="ARBA" id="ARBA00022801"/>
    </source>
</evidence>
<dbReference type="Gene3D" id="2.60.120.260">
    <property type="entry name" value="Galactose-binding domain-like"/>
    <property type="match status" value="1"/>
</dbReference>
<gene>
    <name evidence="3" type="ORF">CGW93_03650</name>
</gene>
<evidence type="ECO:0000313" key="4">
    <source>
        <dbReference type="Proteomes" id="UP000216312"/>
    </source>
</evidence>
<dbReference type="AlphaFoldDB" id="A0A257LTS8"/>
<dbReference type="GO" id="GO:0016798">
    <property type="term" value="F:hydrolase activity, acting on glycosyl bonds"/>
    <property type="evidence" value="ECO:0007669"/>
    <property type="project" value="InterPro"/>
</dbReference>
<protein>
    <recommendedName>
        <fullName evidence="2">CBM-cenC domain-containing protein</fullName>
    </recommendedName>
</protein>
<dbReference type="InterPro" id="IPR003305">
    <property type="entry name" value="CenC_carb-bd"/>
</dbReference>
<dbReference type="EMBL" id="NMUJ01000048">
    <property type="protein sequence ID" value="OYV02830.1"/>
    <property type="molecule type" value="Genomic_DNA"/>
</dbReference>
<sequence length="283" mass="32101">MHVEIRLYDVAWDGVDSAILYVDDTYLRRFPNLLQNPGFESWTAGTPDYWVNETGGFDVLKDSDTVYDGNYSAKLILRSTDTQWLTQYVDITPGYGYEFSFYVYDNDSHGRVRVAMRWYDGSGAFIDGYYGGYSSNDTTWQYLTSGIQTAPSNAEILHVEIRLYDVNWDAVDSAVLYVDNAYLGSYGPTFVEEAHNVHPSNVLVLENPVRSDVKLLLSLEEPAEVTFAVYDVTGRIVQIVNMGRMDAGTHRIVFNGDKLSAGVYFLRFNVGDKIRNGRFILLK</sequence>
<feature type="domain" description="CBM-cenC" evidence="2">
    <location>
        <begin position="32"/>
        <end position="161"/>
    </location>
</feature>
<dbReference type="InterPro" id="IPR026444">
    <property type="entry name" value="Secre_tail"/>
</dbReference>
<evidence type="ECO:0000259" key="2">
    <source>
        <dbReference type="Pfam" id="PF02018"/>
    </source>
</evidence>
<dbReference type="Gene3D" id="2.60.40.4070">
    <property type="match status" value="1"/>
</dbReference>
<dbReference type="Proteomes" id="UP000216312">
    <property type="component" value="Unassembled WGS sequence"/>
</dbReference>
<keyword evidence="1" id="KW-0378">Hydrolase</keyword>
<dbReference type="SUPFAM" id="SSF49785">
    <property type="entry name" value="Galactose-binding domain-like"/>
    <property type="match status" value="1"/>
</dbReference>
<proteinExistence type="predicted"/>
<reference evidence="4" key="1">
    <citation type="submission" date="2017-07" db="EMBL/GenBank/DDBJ databases">
        <title>Novel pathways for hydrocarbon cycling and metabolic interdependencies in hydrothermal sediment communities.</title>
        <authorList>
            <person name="Dombrowski N."/>
            <person name="Seitz K."/>
            <person name="Teske A."/>
            <person name="Baker B."/>
        </authorList>
    </citation>
    <scope>NUCLEOTIDE SEQUENCE [LARGE SCALE GENOMIC DNA]</scope>
</reference>
<organism evidence="3 4">
    <name type="scientific">candidate division WOR-3 bacterium 4484_18</name>
    <dbReference type="NCBI Taxonomy" id="2020626"/>
    <lineage>
        <taxon>Bacteria</taxon>
        <taxon>Bacteria division WOR-3</taxon>
    </lineage>
</organism>
<evidence type="ECO:0000313" key="3">
    <source>
        <dbReference type="EMBL" id="OYV02830.1"/>
    </source>
</evidence>
<dbReference type="InterPro" id="IPR008979">
    <property type="entry name" value="Galactose-bd-like_sf"/>
</dbReference>
<dbReference type="NCBIfam" id="TIGR04183">
    <property type="entry name" value="Por_Secre_tail"/>
    <property type="match status" value="1"/>
</dbReference>
<dbReference type="Pfam" id="PF02018">
    <property type="entry name" value="CBM_4_9"/>
    <property type="match status" value="1"/>
</dbReference>
<comment type="caution">
    <text evidence="3">The sequence shown here is derived from an EMBL/GenBank/DDBJ whole genome shotgun (WGS) entry which is preliminary data.</text>
</comment>
<name>A0A257LTS8_UNCW3</name>